<dbReference type="HAMAP" id="MF_00528">
    <property type="entry name" value="Maf"/>
    <property type="match status" value="1"/>
</dbReference>
<proteinExistence type="inferred from homology"/>
<dbReference type="PANTHER" id="PTHR43213:SF5">
    <property type="entry name" value="BIFUNCTIONAL DTTP_UTP PYROPHOSPHATASE_METHYLTRANSFERASE PROTEIN-RELATED"/>
    <property type="match status" value="1"/>
</dbReference>
<dbReference type="InterPro" id="IPR029001">
    <property type="entry name" value="ITPase-like_fam"/>
</dbReference>
<comment type="similarity">
    <text evidence="4">Belongs to the Maf family. YhdE subfamily.</text>
</comment>
<feature type="site" description="Important for substrate specificity" evidence="4">
    <location>
        <position position="70"/>
    </location>
</feature>
<protein>
    <recommendedName>
        <fullName evidence="4">dTTP/UTP pyrophosphatase</fullName>
        <shortName evidence="4">dTTPase/UTPase</shortName>
        <ecNumber evidence="4">3.6.1.9</ecNumber>
    </recommendedName>
    <alternativeName>
        <fullName evidence="4">Nucleoside triphosphate pyrophosphatase</fullName>
    </alternativeName>
    <alternativeName>
        <fullName evidence="4">Nucleotide pyrophosphatase</fullName>
        <shortName evidence="4">Nucleotide PPase</shortName>
    </alternativeName>
</protein>
<dbReference type="PIRSF" id="PIRSF006305">
    <property type="entry name" value="Maf"/>
    <property type="match status" value="1"/>
</dbReference>
<gene>
    <name evidence="5" type="ORF">PsB1_1142</name>
</gene>
<dbReference type="EC" id="3.6.1.9" evidence="4"/>
<dbReference type="EMBL" id="BPFZ01000005">
    <property type="protein sequence ID" value="GIU66988.1"/>
    <property type="molecule type" value="Genomic_DNA"/>
</dbReference>
<evidence type="ECO:0000313" key="5">
    <source>
        <dbReference type="EMBL" id="GIU66988.1"/>
    </source>
</evidence>
<dbReference type="RefSeq" id="WP_284359686.1">
    <property type="nucleotide sequence ID" value="NZ_BPFZ01000005.1"/>
</dbReference>
<evidence type="ECO:0000256" key="4">
    <source>
        <dbReference type="HAMAP-Rule" id="MF_00528"/>
    </source>
</evidence>
<comment type="subcellular location">
    <subcellularLocation>
        <location evidence="4">Cytoplasm</location>
    </subcellularLocation>
</comment>
<organism evidence="5 6">
    <name type="scientific">Candidatus Phycosocius spiralis</name>
    <dbReference type="NCBI Taxonomy" id="2815099"/>
    <lineage>
        <taxon>Bacteria</taxon>
        <taxon>Pseudomonadati</taxon>
        <taxon>Pseudomonadota</taxon>
        <taxon>Alphaproteobacteria</taxon>
        <taxon>Caulobacterales</taxon>
        <taxon>Caulobacterales incertae sedis</taxon>
        <taxon>Candidatus Phycosocius</taxon>
    </lineage>
</organism>
<reference evidence="5" key="2">
    <citation type="journal article" date="2023" name="ISME Commun">
        <title>Characterization of a bloom-associated alphaproteobacterial lineage, 'Candidatus Phycosocius': insights into freshwater algal-bacterial interactions.</title>
        <authorList>
            <person name="Tanabe Y."/>
            <person name="Yamaguchi H."/>
            <person name="Yoshida M."/>
            <person name="Kai A."/>
            <person name="Okazaki Y."/>
        </authorList>
    </citation>
    <scope>NUCLEOTIDE SEQUENCE</scope>
    <source>
        <strain evidence="5">BOTRYCO-1</strain>
    </source>
</reference>
<keyword evidence="6" id="KW-1185">Reference proteome</keyword>
<dbReference type="Proteomes" id="UP001161064">
    <property type="component" value="Unassembled WGS sequence"/>
</dbReference>
<dbReference type="SUPFAM" id="SSF52972">
    <property type="entry name" value="ITPase-like"/>
    <property type="match status" value="1"/>
</dbReference>
<name>A0ABQ4PVH7_9PROT</name>
<keyword evidence="4" id="KW-0963">Cytoplasm</keyword>
<evidence type="ECO:0000256" key="3">
    <source>
        <dbReference type="ARBA" id="ARBA00023080"/>
    </source>
</evidence>
<comment type="function">
    <text evidence="4">Nucleoside triphosphate pyrophosphatase that hydrolyzes dTTP and UTP. May have a dual role in cell division arrest and in preventing the incorporation of modified nucleotides into cellular nucleic acids.</text>
</comment>
<dbReference type="Gene3D" id="3.90.950.10">
    <property type="match status" value="1"/>
</dbReference>
<dbReference type="Pfam" id="PF02545">
    <property type="entry name" value="Maf"/>
    <property type="match status" value="1"/>
</dbReference>
<feature type="site" description="Important for substrate specificity" evidence="4">
    <location>
        <position position="11"/>
    </location>
</feature>
<keyword evidence="3 4" id="KW-0546">Nucleotide metabolism</keyword>
<sequence>MKFILASASPRRQELLARIGIVPDAIDPADLDETPLPGETGRALALRLAKEKAQAVASRHPTALVLAADTVVCVGRRLLPKAETRQQALECLTLLSGRNHKVITAIGVQLGAKAASRAVETRLHFKRLSALELSGYLESGQWMGKAGGYGIQGLAGAFCTTLRGSWESVMGLPLYETVCLVEGFGYRRRIETG</sequence>
<reference evidence="5" key="1">
    <citation type="submission" date="2021-05" db="EMBL/GenBank/DDBJ databases">
        <authorList>
            <person name="Tanabe Y."/>
        </authorList>
    </citation>
    <scope>NUCLEOTIDE SEQUENCE</scope>
    <source>
        <strain evidence="5">BOTRYCO-1</strain>
    </source>
</reference>
<comment type="cofactor">
    <cofactor evidence="1 4">
        <name>a divalent metal cation</name>
        <dbReference type="ChEBI" id="CHEBI:60240"/>
    </cofactor>
</comment>
<comment type="catalytic activity">
    <reaction evidence="4">
        <text>UTP + H2O = UMP + diphosphate + H(+)</text>
        <dbReference type="Rhea" id="RHEA:29395"/>
        <dbReference type="ChEBI" id="CHEBI:15377"/>
        <dbReference type="ChEBI" id="CHEBI:15378"/>
        <dbReference type="ChEBI" id="CHEBI:33019"/>
        <dbReference type="ChEBI" id="CHEBI:46398"/>
        <dbReference type="ChEBI" id="CHEBI:57865"/>
        <dbReference type="EC" id="3.6.1.9"/>
    </reaction>
</comment>
<evidence type="ECO:0000256" key="2">
    <source>
        <dbReference type="ARBA" id="ARBA00022801"/>
    </source>
</evidence>
<comment type="caution">
    <text evidence="4">Lacks conserved residue(s) required for the propagation of feature annotation.</text>
</comment>
<keyword evidence="2 4" id="KW-0378">Hydrolase</keyword>
<accession>A0ABQ4PVH7</accession>
<dbReference type="NCBIfam" id="TIGR00172">
    <property type="entry name" value="maf"/>
    <property type="match status" value="1"/>
</dbReference>
<evidence type="ECO:0000313" key="6">
    <source>
        <dbReference type="Proteomes" id="UP001161064"/>
    </source>
</evidence>
<dbReference type="InterPro" id="IPR003697">
    <property type="entry name" value="Maf-like"/>
</dbReference>
<dbReference type="PANTHER" id="PTHR43213">
    <property type="entry name" value="BIFUNCTIONAL DTTP/UTP PYROPHOSPHATASE/METHYLTRANSFERASE PROTEIN-RELATED"/>
    <property type="match status" value="1"/>
</dbReference>
<feature type="active site" description="Proton acceptor" evidence="4">
    <location>
        <position position="69"/>
    </location>
</feature>
<feature type="site" description="Important for substrate specificity" evidence="4">
    <location>
        <position position="152"/>
    </location>
</feature>
<dbReference type="CDD" id="cd00555">
    <property type="entry name" value="Maf"/>
    <property type="match status" value="1"/>
</dbReference>
<comment type="caution">
    <text evidence="5">The sequence shown here is derived from an EMBL/GenBank/DDBJ whole genome shotgun (WGS) entry which is preliminary data.</text>
</comment>
<comment type="catalytic activity">
    <reaction evidence="4">
        <text>dTTP + H2O = dTMP + diphosphate + H(+)</text>
        <dbReference type="Rhea" id="RHEA:28534"/>
        <dbReference type="ChEBI" id="CHEBI:15377"/>
        <dbReference type="ChEBI" id="CHEBI:15378"/>
        <dbReference type="ChEBI" id="CHEBI:33019"/>
        <dbReference type="ChEBI" id="CHEBI:37568"/>
        <dbReference type="ChEBI" id="CHEBI:63528"/>
        <dbReference type="EC" id="3.6.1.9"/>
    </reaction>
</comment>
<evidence type="ECO:0000256" key="1">
    <source>
        <dbReference type="ARBA" id="ARBA00001968"/>
    </source>
</evidence>